<evidence type="ECO:0000313" key="2">
    <source>
        <dbReference type="EMBL" id="EFH80910.1"/>
    </source>
</evidence>
<reference evidence="2 3" key="1">
    <citation type="journal article" date="2011" name="Stand. Genomic Sci.">
        <title>Non-contiguous finished genome sequence and contextual data of the filamentous soil bacterium Ktedonobacter racemifer type strain (SOSP1-21).</title>
        <authorList>
            <person name="Chang Y.J."/>
            <person name="Land M."/>
            <person name="Hauser L."/>
            <person name="Chertkov O."/>
            <person name="Del Rio T.G."/>
            <person name="Nolan M."/>
            <person name="Copeland A."/>
            <person name="Tice H."/>
            <person name="Cheng J.F."/>
            <person name="Lucas S."/>
            <person name="Han C."/>
            <person name="Goodwin L."/>
            <person name="Pitluck S."/>
            <person name="Ivanova N."/>
            <person name="Ovchinikova G."/>
            <person name="Pati A."/>
            <person name="Chen A."/>
            <person name="Palaniappan K."/>
            <person name="Mavromatis K."/>
            <person name="Liolios K."/>
            <person name="Brettin T."/>
            <person name="Fiebig A."/>
            <person name="Rohde M."/>
            <person name="Abt B."/>
            <person name="Goker M."/>
            <person name="Detter J.C."/>
            <person name="Woyke T."/>
            <person name="Bristow J."/>
            <person name="Eisen J.A."/>
            <person name="Markowitz V."/>
            <person name="Hugenholtz P."/>
            <person name="Kyrpides N.C."/>
            <person name="Klenk H.P."/>
            <person name="Lapidus A."/>
        </authorList>
    </citation>
    <scope>NUCLEOTIDE SEQUENCE [LARGE SCALE GENOMIC DNA]</scope>
    <source>
        <strain evidence="3">DSM 44963</strain>
    </source>
</reference>
<dbReference type="InParanoid" id="D6U226"/>
<dbReference type="SUPFAM" id="SSF109854">
    <property type="entry name" value="DinB/YfiT-like putative metalloenzymes"/>
    <property type="match status" value="1"/>
</dbReference>
<dbReference type="AlphaFoldDB" id="D6U226"/>
<evidence type="ECO:0000259" key="1">
    <source>
        <dbReference type="Pfam" id="PF12867"/>
    </source>
</evidence>
<proteinExistence type="predicted"/>
<accession>D6U226</accession>
<dbReference type="FunCoup" id="D6U226">
    <property type="interactions" value="1"/>
</dbReference>
<dbReference type="EMBL" id="ADVG01000004">
    <property type="protein sequence ID" value="EFH80910.1"/>
    <property type="molecule type" value="Genomic_DNA"/>
</dbReference>
<dbReference type="InterPro" id="IPR024775">
    <property type="entry name" value="DinB-like"/>
</dbReference>
<dbReference type="eggNOG" id="ENOG50349VT">
    <property type="taxonomic scope" value="Bacteria"/>
</dbReference>
<protein>
    <recommendedName>
        <fullName evidence="1">DinB-like domain-containing protein</fullName>
    </recommendedName>
</protein>
<gene>
    <name evidence="2" type="ORF">Krac_1545</name>
</gene>
<evidence type="ECO:0000313" key="3">
    <source>
        <dbReference type="Proteomes" id="UP000004508"/>
    </source>
</evidence>
<sequence>MTTTSPFLKIAYEGWDSHQQALMHAVTPLMPEQLAWRPAPNQSSVNELIAHIAGARLWWFYKMSAPGSAALARQIAPWASEKFNAGDINELNRWMEANLQWEETLTKTPGESLKWLESSWQMIETTLNTWTVADLAQTYRHIGEGKIYAVTRQWTIWRIMSHDLHHGGQLALMLGLQGIDVPELGDKGGHLTPWSLTEPDA</sequence>
<feature type="domain" description="DinB-like" evidence="1">
    <location>
        <begin position="16"/>
        <end position="170"/>
    </location>
</feature>
<dbReference type="RefSeq" id="WP_007917975.1">
    <property type="nucleotide sequence ID" value="NZ_ADVG01000004.1"/>
</dbReference>
<dbReference type="Gene3D" id="1.20.120.450">
    <property type="entry name" value="dinb family like domain"/>
    <property type="match status" value="1"/>
</dbReference>
<dbReference type="OrthoDB" id="157719at2"/>
<keyword evidence="3" id="KW-1185">Reference proteome</keyword>
<dbReference type="Proteomes" id="UP000004508">
    <property type="component" value="Unassembled WGS sequence"/>
</dbReference>
<comment type="caution">
    <text evidence="2">The sequence shown here is derived from an EMBL/GenBank/DDBJ whole genome shotgun (WGS) entry which is preliminary data.</text>
</comment>
<dbReference type="Pfam" id="PF12867">
    <property type="entry name" value="DinB_2"/>
    <property type="match status" value="1"/>
</dbReference>
<dbReference type="InterPro" id="IPR034660">
    <property type="entry name" value="DinB/YfiT-like"/>
</dbReference>
<organism evidence="2 3">
    <name type="scientific">Ktedonobacter racemifer DSM 44963</name>
    <dbReference type="NCBI Taxonomy" id="485913"/>
    <lineage>
        <taxon>Bacteria</taxon>
        <taxon>Bacillati</taxon>
        <taxon>Chloroflexota</taxon>
        <taxon>Ktedonobacteria</taxon>
        <taxon>Ktedonobacterales</taxon>
        <taxon>Ktedonobacteraceae</taxon>
        <taxon>Ktedonobacter</taxon>
    </lineage>
</organism>
<name>D6U226_KTERA</name>